<protein>
    <submittedName>
        <fullName evidence="2">Uncharacterized protein</fullName>
    </submittedName>
</protein>
<sequence length="590" mass="65733">MDPPAYDSSSEKRLFRSPTVVAAATSGLLTTLIMPVFNIIISCVLIGVIIYTYIVANNKTEDFTLAGMRVPTLLSALSEYKWVKLQRQQGKLSLLEMYDGCSRGVGGIFRVIYGFRLDAVLAVALVFHLGLIAIGPAAQQILGTGVQIVCDQSHNRLDFNNITSTNDLSTFTHNSFGNGYDPRGNHGLLQDYIVRMAFAQASVNRTGAPNFSCGDRYINCTFPDIPLLTTKAVCQRGSLQTKIVDIHKRNVTTISSYFRLNTTNAIFKSPILPSTPQTLYAASMFNRTVFDLKNYSRPFSEIEKNLTEVRQHVGPQTFVFLSNNGTMHDAFNLTDLQVDECTLQTSLNLTTFVYRDDAMRILSSTSKPYPIDYDLLSNTSYWSENFKAPKTMHIAYGYQIELMNALVGDGYDAFHALVQKWMTYSDKGLNSTLDDLFSSLFFNTDLSVVLALPLDGFAGPFSFGANRRGSRCYYTPSIYHFEPSQFYPLALCLILPIAWWAVLWIMSMYFTNGVSRGHSQTALLVTGLSPSVKNHFKGYSHADQVELLKKANEIDVKFGETPSGSSRVGHVAFGQPGEVRSLPTRRRMSV</sequence>
<feature type="transmembrane region" description="Helical" evidence="1">
    <location>
        <begin position="486"/>
        <end position="510"/>
    </location>
</feature>
<dbReference type="InterPro" id="IPR021514">
    <property type="entry name" value="DUF3176"/>
</dbReference>
<feature type="transmembrane region" description="Helical" evidence="1">
    <location>
        <begin position="20"/>
        <end position="53"/>
    </location>
</feature>
<reference evidence="2" key="1">
    <citation type="submission" date="2020-01" db="EMBL/GenBank/DDBJ databases">
        <title>Genome Sequencing of Three Apophysomyces-Like Fungal Strains Confirms a Novel Fungal Genus in the Mucoromycota with divergent Burkholderia-like Endosymbiotic Bacteria.</title>
        <authorList>
            <person name="Stajich J.E."/>
            <person name="Macias A.M."/>
            <person name="Carter-House D."/>
            <person name="Lovett B."/>
            <person name="Kasson L.R."/>
            <person name="Berry K."/>
            <person name="Grigoriev I."/>
            <person name="Chang Y."/>
            <person name="Spatafora J."/>
            <person name="Kasson M.T."/>
        </authorList>
    </citation>
    <scope>NUCLEOTIDE SEQUENCE</scope>
    <source>
        <strain evidence="2">NRRL A-21654</strain>
    </source>
</reference>
<keyword evidence="1" id="KW-1133">Transmembrane helix</keyword>
<evidence type="ECO:0000313" key="2">
    <source>
        <dbReference type="EMBL" id="KAF7720854.1"/>
    </source>
</evidence>
<evidence type="ECO:0000256" key="1">
    <source>
        <dbReference type="SAM" id="Phobius"/>
    </source>
</evidence>
<evidence type="ECO:0000313" key="3">
    <source>
        <dbReference type="Proteomes" id="UP000605846"/>
    </source>
</evidence>
<proteinExistence type="predicted"/>
<organism evidence="2 3">
    <name type="scientific">Apophysomyces ossiformis</name>
    <dbReference type="NCBI Taxonomy" id="679940"/>
    <lineage>
        <taxon>Eukaryota</taxon>
        <taxon>Fungi</taxon>
        <taxon>Fungi incertae sedis</taxon>
        <taxon>Mucoromycota</taxon>
        <taxon>Mucoromycotina</taxon>
        <taxon>Mucoromycetes</taxon>
        <taxon>Mucorales</taxon>
        <taxon>Mucorineae</taxon>
        <taxon>Mucoraceae</taxon>
        <taxon>Apophysomyces</taxon>
    </lineage>
</organism>
<dbReference type="AlphaFoldDB" id="A0A8H7BEM5"/>
<dbReference type="EMBL" id="JABAYA010000347">
    <property type="protein sequence ID" value="KAF7720854.1"/>
    <property type="molecule type" value="Genomic_DNA"/>
</dbReference>
<feature type="transmembrane region" description="Helical" evidence="1">
    <location>
        <begin position="119"/>
        <end position="138"/>
    </location>
</feature>
<comment type="caution">
    <text evidence="2">The sequence shown here is derived from an EMBL/GenBank/DDBJ whole genome shotgun (WGS) entry which is preliminary data.</text>
</comment>
<keyword evidence="1" id="KW-0472">Membrane</keyword>
<dbReference type="Pfam" id="PF11374">
    <property type="entry name" value="DUF3176"/>
    <property type="match status" value="1"/>
</dbReference>
<accession>A0A8H7BEM5</accession>
<name>A0A8H7BEM5_9FUNG</name>
<keyword evidence="1" id="KW-0812">Transmembrane</keyword>
<keyword evidence="3" id="KW-1185">Reference proteome</keyword>
<gene>
    <name evidence="2" type="ORF">EC973_005905</name>
</gene>
<dbReference type="OrthoDB" id="5376804at2759"/>
<dbReference type="Proteomes" id="UP000605846">
    <property type="component" value="Unassembled WGS sequence"/>
</dbReference>